<proteinExistence type="predicted"/>
<sequence length="146" mass="16148">MFLFNSSPKQPEGIYIAKILGSNKSLPTPYFLGANRQVHILSSSSSHSNTPSFVKIEIFSISKEDSTRSLSTKGMYVCGTANVYASTNQDESVASDQLLYQYCHSYGPCSNTSAFDKKDISDQSERRLPSGRKEAFWNVIKSDLGL</sequence>
<dbReference type="RefSeq" id="XP_044543174.1">
    <property type="nucleotide sequence ID" value="XM_044687345.1"/>
</dbReference>
<reference evidence="1 2" key="1">
    <citation type="journal article" date="2018" name="BMC Genomics">
        <title>The genome of Naegleria lovaniensis, the basis for a comparative approach to unravel pathogenicity factors of the human pathogenic amoeba N. fowleri.</title>
        <authorList>
            <person name="Liechti N."/>
            <person name="Schurch N."/>
            <person name="Bruggmann R."/>
            <person name="Wittwer M."/>
        </authorList>
    </citation>
    <scope>NUCLEOTIDE SEQUENCE [LARGE SCALE GENOMIC DNA]</scope>
    <source>
        <strain evidence="1 2">ATCC 30569</strain>
    </source>
</reference>
<dbReference type="AlphaFoldDB" id="A0AA88KCN5"/>
<gene>
    <name evidence="1" type="ORF">C9374_011665</name>
</gene>
<keyword evidence="2" id="KW-1185">Reference proteome</keyword>
<evidence type="ECO:0000313" key="2">
    <source>
        <dbReference type="Proteomes" id="UP000816034"/>
    </source>
</evidence>
<dbReference type="Proteomes" id="UP000816034">
    <property type="component" value="Unassembled WGS sequence"/>
</dbReference>
<protein>
    <submittedName>
        <fullName evidence="1">Uncharacterized protein</fullName>
    </submittedName>
</protein>
<organism evidence="1 2">
    <name type="scientific">Naegleria lovaniensis</name>
    <name type="common">Amoeba</name>
    <dbReference type="NCBI Taxonomy" id="51637"/>
    <lineage>
        <taxon>Eukaryota</taxon>
        <taxon>Discoba</taxon>
        <taxon>Heterolobosea</taxon>
        <taxon>Tetramitia</taxon>
        <taxon>Eutetramitia</taxon>
        <taxon>Vahlkampfiidae</taxon>
        <taxon>Naegleria</taxon>
    </lineage>
</organism>
<dbReference type="GeneID" id="68104119"/>
<evidence type="ECO:0000313" key="1">
    <source>
        <dbReference type="EMBL" id="KAG2374000.1"/>
    </source>
</evidence>
<comment type="caution">
    <text evidence="1">The sequence shown here is derived from an EMBL/GenBank/DDBJ whole genome shotgun (WGS) entry which is preliminary data.</text>
</comment>
<name>A0AA88KCN5_NAELO</name>
<accession>A0AA88KCN5</accession>
<dbReference type="EMBL" id="PYSW02000049">
    <property type="protein sequence ID" value="KAG2374000.1"/>
    <property type="molecule type" value="Genomic_DNA"/>
</dbReference>